<dbReference type="SUPFAM" id="SSF160443">
    <property type="entry name" value="SMR domain-like"/>
    <property type="match status" value="1"/>
</dbReference>
<comment type="caution">
    <text evidence="3">The sequence shown here is derived from an EMBL/GenBank/DDBJ whole genome shotgun (WGS) entry which is preliminary data.</text>
</comment>
<reference evidence="3" key="1">
    <citation type="submission" date="2022-07" db="EMBL/GenBank/DDBJ databases">
        <title>Phylogenomic reconstructions and comparative analyses of Kickxellomycotina fungi.</title>
        <authorList>
            <person name="Reynolds N.K."/>
            <person name="Stajich J.E."/>
            <person name="Barry K."/>
            <person name="Grigoriev I.V."/>
            <person name="Crous P."/>
            <person name="Smith M.E."/>
        </authorList>
    </citation>
    <scope>NUCLEOTIDE SEQUENCE</scope>
    <source>
        <strain evidence="3">NBRC 100468</strain>
    </source>
</reference>
<dbReference type="AlphaFoldDB" id="A0A9W8DVK9"/>
<feature type="compositionally biased region" description="Basic and acidic residues" evidence="1">
    <location>
        <begin position="191"/>
        <end position="206"/>
    </location>
</feature>
<dbReference type="GO" id="GO:0005634">
    <property type="term" value="C:nucleus"/>
    <property type="evidence" value="ECO:0007669"/>
    <property type="project" value="TreeGrafter"/>
</dbReference>
<dbReference type="Gene3D" id="3.30.1370.110">
    <property type="match status" value="1"/>
</dbReference>
<dbReference type="GO" id="GO:0004519">
    <property type="term" value="F:endonuclease activity"/>
    <property type="evidence" value="ECO:0007669"/>
    <property type="project" value="TreeGrafter"/>
</dbReference>
<dbReference type="PANTHER" id="PTHR46535:SF1">
    <property type="entry name" value="NEDD4-BINDING PROTEIN 2"/>
    <property type="match status" value="1"/>
</dbReference>
<organism evidence="3 4">
    <name type="scientific">Mycoemilia scoparia</name>
    <dbReference type="NCBI Taxonomy" id="417184"/>
    <lineage>
        <taxon>Eukaryota</taxon>
        <taxon>Fungi</taxon>
        <taxon>Fungi incertae sedis</taxon>
        <taxon>Zoopagomycota</taxon>
        <taxon>Kickxellomycotina</taxon>
        <taxon>Kickxellomycetes</taxon>
        <taxon>Kickxellales</taxon>
        <taxon>Kickxellaceae</taxon>
        <taxon>Mycoemilia</taxon>
    </lineage>
</organism>
<evidence type="ECO:0000313" key="3">
    <source>
        <dbReference type="EMBL" id="KAJ1919694.1"/>
    </source>
</evidence>
<dbReference type="EMBL" id="JANBPU010000023">
    <property type="protein sequence ID" value="KAJ1919694.1"/>
    <property type="molecule type" value="Genomic_DNA"/>
</dbReference>
<dbReference type="Proteomes" id="UP001150538">
    <property type="component" value="Unassembled WGS sequence"/>
</dbReference>
<dbReference type="CDD" id="cd14279">
    <property type="entry name" value="CUE"/>
    <property type="match status" value="1"/>
</dbReference>
<feature type="compositionally biased region" description="Basic residues" evidence="1">
    <location>
        <begin position="179"/>
        <end position="190"/>
    </location>
</feature>
<dbReference type="InterPro" id="IPR036063">
    <property type="entry name" value="Smr_dom_sf"/>
</dbReference>
<dbReference type="InterPro" id="IPR052772">
    <property type="entry name" value="Endo/PolyKinase_Domain-Protein"/>
</dbReference>
<dbReference type="InterPro" id="IPR002625">
    <property type="entry name" value="Smr_dom"/>
</dbReference>
<feature type="region of interest" description="Disordered" evidence="1">
    <location>
        <begin position="176"/>
        <end position="212"/>
    </location>
</feature>
<dbReference type="PROSITE" id="PS50828">
    <property type="entry name" value="SMR"/>
    <property type="match status" value="1"/>
</dbReference>
<evidence type="ECO:0000256" key="1">
    <source>
        <dbReference type="SAM" id="MobiDB-lite"/>
    </source>
</evidence>
<proteinExistence type="predicted"/>
<feature type="domain" description="Smr" evidence="2">
    <location>
        <begin position="410"/>
        <end position="492"/>
    </location>
</feature>
<accession>A0A9W8DVK9</accession>
<dbReference type="OrthoDB" id="3231855at2759"/>
<keyword evidence="4" id="KW-1185">Reference proteome</keyword>
<evidence type="ECO:0000259" key="2">
    <source>
        <dbReference type="PROSITE" id="PS50828"/>
    </source>
</evidence>
<dbReference type="PANTHER" id="PTHR46535">
    <property type="entry name" value="NEDD4-BINDING PROTEIN 2"/>
    <property type="match status" value="1"/>
</dbReference>
<name>A0A9W8DVK9_9FUNG</name>
<gene>
    <name evidence="3" type="ORF">H4219_001835</name>
</gene>
<sequence>MGDINADVLKERYKGLLEESLIEVIWGDYNDHPEKADQVLQNLAHNSIIDRCESQDRGIRPEAILNGGFGDDTESLMSDQDAMIDLKDTVSRRDLVNLLCQCLPECPPSFVEQRLEQQVQGQKKIDANIIPALIETVLDDFYSDFGTSENAIYTARRWINTDPSMEAVSAKYGMNNAHARAKPKNSKKLGRSRDRDFMSKRHDQAQKRAHKNQWEYEDNGIKEIMEMFPDTSIDRLVSLYHTKSGVLEEVVDVLSGEQAFRQGDKPFLSHSPKGKAKTTALEREVWKSTTIGFKDPNRYARSINTKETGAESAYSPEHCRQVAEELNKRRNEMYKKAATSFQKRHNKGGSSGIASYYALEVGNQPVCINGLAMYDIWGHKINDEAKLWNMRAARAYIDKARRQSQDPNLLDLHYLTRAEAIAIASEELSTWYAREVINKDNASISPLKIITGYGNHSGPRAPTLYPSINKLLKEQSWKYRFINGGFLVLGAE</sequence>
<evidence type="ECO:0000313" key="4">
    <source>
        <dbReference type="Proteomes" id="UP001150538"/>
    </source>
</evidence>
<dbReference type="SMART" id="SM00463">
    <property type="entry name" value="SMR"/>
    <property type="match status" value="1"/>
</dbReference>
<protein>
    <recommendedName>
        <fullName evidence="2">Smr domain-containing protein</fullName>
    </recommendedName>
</protein>